<dbReference type="InterPro" id="IPR029044">
    <property type="entry name" value="Nucleotide-diphossugar_trans"/>
</dbReference>
<evidence type="ECO:0000313" key="5">
    <source>
        <dbReference type="Proteomes" id="UP000652760"/>
    </source>
</evidence>
<dbReference type="Gene3D" id="3.40.50.2000">
    <property type="entry name" value="Glycogen Phosphorylase B"/>
    <property type="match status" value="1"/>
</dbReference>
<evidence type="ECO:0000313" key="4">
    <source>
        <dbReference type="EMBL" id="MBK1840741.1"/>
    </source>
</evidence>
<reference evidence="5" key="1">
    <citation type="submission" date="2021-01" db="EMBL/GenBank/DDBJ databases">
        <title>Genome public.</title>
        <authorList>
            <person name="Liu C."/>
            <person name="Sun Q."/>
        </authorList>
    </citation>
    <scope>NUCLEOTIDE SEQUENCE [LARGE SCALE GENOMIC DNA]</scope>
    <source>
        <strain evidence="5">YIM B02556</strain>
    </source>
</reference>
<dbReference type="SUPFAM" id="SSF53448">
    <property type="entry name" value="Nucleotide-diphospho-sugar transferases"/>
    <property type="match status" value="2"/>
</dbReference>
<accession>A0ABS1FBE5</accession>
<dbReference type="Gene3D" id="3.90.550.10">
    <property type="entry name" value="Spore Coat Polysaccharide Biosynthesis Protein SpsA, Chain A"/>
    <property type="match status" value="2"/>
</dbReference>
<dbReference type="PANTHER" id="PTHR43179">
    <property type="entry name" value="RHAMNOSYLTRANSFERASE WBBL"/>
    <property type="match status" value="1"/>
</dbReference>
<dbReference type="SUPFAM" id="SSF53756">
    <property type="entry name" value="UDP-Glycosyltransferase/glycogen phosphorylase"/>
    <property type="match status" value="2"/>
</dbReference>
<organism evidence="4 5">
    <name type="scientific">Azospirillum endophyticum</name>
    <dbReference type="NCBI Taxonomy" id="2800326"/>
    <lineage>
        <taxon>Bacteria</taxon>
        <taxon>Pseudomonadati</taxon>
        <taxon>Pseudomonadota</taxon>
        <taxon>Alphaproteobacteria</taxon>
        <taxon>Rhodospirillales</taxon>
        <taxon>Azospirillaceae</taxon>
        <taxon>Azospirillum</taxon>
    </lineage>
</organism>
<dbReference type="Gene3D" id="1.25.40.10">
    <property type="entry name" value="Tetratricopeptide repeat domain"/>
    <property type="match status" value="1"/>
</dbReference>
<name>A0ABS1FBE5_9PROT</name>
<dbReference type="PANTHER" id="PTHR43179:SF7">
    <property type="entry name" value="RHAMNOSYLTRANSFERASE WBBL"/>
    <property type="match status" value="1"/>
</dbReference>
<feature type="domain" description="Spore protein YkvP/CgeB glycosyl transferase-like" evidence="3">
    <location>
        <begin position="1295"/>
        <end position="1426"/>
    </location>
</feature>
<dbReference type="Pfam" id="PF00535">
    <property type="entry name" value="Glycos_transf_2"/>
    <property type="match status" value="1"/>
</dbReference>
<feature type="domain" description="Spore protein YkvP/CgeB glycosyl transferase-like" evidence="3">
    <location>
        <begin position="1588"/>
        <end position="1730"/>
    </location>
</feature>
<keyword evidence="1" id="KW-0802">TPR repeat</keyword>
<dbReference type="Pfam" id="PF13524">
    <property type="entry name" value="Glyco_trans_1_2"/>
    <property type="match status" value="2"/>
</dbReference>
<dbReference type="InterPro" id="IPR055259">
    <property type="entry name" value="YkvP/CgeB_Glyco_trans-like"/>
</dbReference>
<sequence>MNEVISFEKSRTSVEEGDVLLKEGFIESALELYKNHVLYLRWDPNLHWRIANCYKNMKRWSDAANAFREVINIDPERKGAWFELGVCLSMLNFLYSARTCFQMEITTSGAAEAKTNLSYVDSLLSNLENKPSSRDNVSENTPWVRTLLRKNRQDPLQKSGIEPKQTTLSIILSLNVLTISDLALALHAIESVRRQSSNNWELCIGLLAAPPKLQSLIDGLSENDRRFKVTRLAPGATLKDAHQAAFGLTSSEYVGFLDSCDELALDATLEVSKAIIANPQGQAFYTDHDLVDLAYHRTAPSKKPAWSIGRFRRGMFSSHFLVLRRDLAKEIISCNGAAESIWHIEVLLHVSERTERIVHIPWLLYHRRVSATTCNEEVERSEQIRRLKEQTLTAHLKRIDMAATQFSGIGSGEVRGNTVQGRIRKGSDDAPTMVDLVIDQVIVTTTAIETLSSDPDDSDIALFHFDIPKTFIDGSVHVISVRTSGHKSSLTILPPQECFLTAIEAGAWTIRGQLVQGWLVAVADLTINLRILVDGTVAGTASVHASAGKSTEFSYSISRHFVNNRPHLVKVEYVDEPDNFLPWQGGGTEAPFQARILGNVEQTKGGIVSGWAVDMAAPDAPVDVELLDSGILVAQTKTLSNRMDVNADLGISGTHGFQLSVPERLFDNRPHTLSLVVQGEQLPIRADRQFPVKLDRTVVRDAADRYAGFIEKVGPLVISGWAADRMDPYRPVHVAIHVDGVWEATVVANQFEKRLQHVTPSGHHGFTYRFPSRLMNSAWHKIEAFFVPTSLPLKKSKEKETSFNVFFPLIDFFSTYEAPGKYPGFLPPSLTNLARRPERRLMAADNGILVSLVVLNWNGRQLLEPFLQSVQTYLHGRSIEIIVVDHGSDDESLQVLDDFKSTLNLSVISRNANYSFSSSNNLAAKKAAGRYLFFVNNDIVFTNDCLPILTEWLDSDPTVGIVGMRLVEPVPQAGGWGYTTHHRGIEFCPKALSNGDFTYFPAEIADSYADIGAAFEVPAVTGAALLCRRDEFLKIGGFDESYFYGLEDVDFCLRYAERFSKRIICDTSTAAIHNRSFTRTARLLSDKPNPILANPKSQSDNAVIFSRWIKRRVVWKTRASLIAGSSTWRQKPLRVTFAVTDASLVTPAGDFYTAMEMAEAMRSLFGWETLFVKRDMERIPDTDVLVVMRHDYVLSKVQEANPGLVTVAWIRNRVDEWLAAPDFEAYHLVFCSSKLAIQTVADATGRTAYLLPIATNEERFRAKPPVERHATDIVFTGSFWGASREAMDILDMDELPGQIAIYGHGWKDHGRLRKYWRQALPYSELPDVYPSAKMVIDDSHPVTREWNSLNSRIFDALGSGTLVLTNCRKGAEEMFDDRLPTFSTREELTTLLHYYLNNPQERERLALQLHNEVLDKHTYKHRAQAFKAVLEEHAGATLHVAIKVGVPNHEEKHGWGDWHFAQALQRALRRAGHHARIDILPEWYTTLSVSDDMVIVLRGLSEYKPAPSKINVMWLISHPDDVPLSEFDRYDHVFVASEPYTELLRRRLGDRVSVLLQCTDPAVFHTVGEKPTECPEILFVGNSRGVRRPIVDHAIEMEINIGVYGGRWDGIIPQNLWHGNYIPNNNLKSYYSNSKIVLSDHWPDMKRDGFISNRIFDAGACGSAIISDDINGLHKLFGDCVITYDGAKDLTEKVRYLLDNDSKRADVGRKLQENILTNHTFDHRVYDILQVIRPLL</sequence>
<keyword evidence="5" id="KW-1185">Reference proteome</keyword>
<feature type="domain" description="Glycosyltransferase 2-like" evidence="2">
    <location>
        <begin position="851"/>
        <end position="971"/>
    </location>
</feature>
<dbReference type="PROSITE" id="PS50005">
    <property type="entry name" value="TPR"/>
    <property type="match status" value="1"/>
</dbReference>
<evidence type="ECO:0000259" key="3">
    <source>
        <dbReference type="Pfam" id="PF13524"/>
    </source>
</evidence>
<dbReference type="SMART" id="SM00028">
    <property type="entry name" value="TPR"/>
    <property type="match status" value="1"/>
</dbReference>
<proteinExistence type="predicted"/>
<dbReference type="CDD" id="cd04186">
    <property type="entry name" value="GT_2_like_c"/>
    <property type="match status" value="1"/>
</dbReference>
<dbReference type="InterPro" id="IPR001173">
    <property type="entry name" value="Glyco_trans_2-like"/>
</dbReference>
<gene>
    <name evidence="4" type="ORF">JHL17_25380</name>
</gene>
<dbReference type="Proteomes" id="UP000652760">
    <property type="component" value="Unassembled WGS sequence"/>
</dbReference>
<evidence type="ECO:0000256" key="1">
    <source>
        <dbReference type="PROSITE-ProRule" id="PRU00339"/>
    </source>
</evidence>
<protein>
    <submittedName>
        <fullName evidence="4">Glycosyltransferase</fullName>
    </submittedName>
</protein>
<dbReference type="EMBL" id="JAENHM010000069">
    <property type="protein sequence ID" value="MBK1840741.1"/>
    <property type="molecule type" value="Genomic_DNA"/>
</dbReference>
<feature type="repeat" description="TPR" evidence="1">
    <location>
        <begin position="44"/>
        <end position="77"/>
    </location>
</feature>
<dbReference type="InterPro" id="IPR011990">
    <property type="entry name" value="TPR-like_helical_dom_sf"/>
</dbReference>
<dbReference type="RefSeq" id="WP_200197468.1">
    <property type="nucleotide sequence ID" value="NZ_JAENHM010000069.1"/>
</dbReference>
<dbReference type="InterPro" id="IPR019734">
    <property type="entry name" value="TPR_rpt"/>
</dbReference>
<evidence type="ECO:0000259" key="2">
    <source>
        <dbReference type="Pfam" id="PF00535"/>
    </source>
</evidence>
<comment type="caution">
    <text evidence="4">The sequence shown here is derived from an EMBL/GenBank/DDBJ whole genome shotgun (WGS) entry which is preliminary data.</text>
</comment>
<dbReference type="SUPFAM" id="SSF48452">
    <property type="entry name" value="TPR-like"/>
    <property type="match status" value="1"/>
</dbReference>